<keyword evidence="7" id="KW-1185">Reference proteome</keyword>
<feature type="domain" description="MYND-type" evidence="5">
    <location>
        <begin position="288"/>
        <end position="330"/>
    </location>
</feature>
<evidence type="ECO:0000256" key="1">
    <source>
        <dbReference type="ARBA" id="ARBA00022723"/>
    </source>
</evidence>
<dbReference type="SUPFAM" id="SSF144232">
    <property type="entry name" value="HIT/MYND zinc finger-like"/>
    <property type="match status" value="1"/>
</dbReference>
<sequence>METVEEGVGREYGQMKRLFGGEEGDLRRKRPQVAAAEGSGFFSCLPDDLVVAILCRLSASAARPSDLLGVLRACKRLNRLGLDPLVLSNASVESLAIRALKWSASAHRFLKRCADAGNLEACYILGMIRFYCLGNRRSGLSLMARAAICSHMEALYSLAVIHFNGSGRSNSDKDLSAGVALCARAASLGHKDAIRVLGHCLQDGYGVRRSAAKGRRFLLLANARELAVVLSTSSSSLPHCRRLCSLLRDFWCSTPAGAPHPANRFMVEWFAARGGVVVESEGLSLCSYGGCGRPETRRHEFRRCSACGVASYCSRACQAVHWKLAHKAECVPMERWLDLAAAAADGAPAAGGDL</sequence>
<evidence type="ECO:0000259" key="5">
    <source>
        <dbReference type="PROSITE" id="PS50865"/>
    </source>
</evidence>
<evidence type="ECO:0000313" key="7">
    <source>
        <dbReference type="Proteomes" id="UP001055439"/>
    </source>
</evidence>
<dbReference type="PANTHER" id="PTHR46758">
    <property type="entry name" value="MYND DOMAIN-CONTAINING"/>
    <property type="match status" value="1"/>
</dbReference>
<reference evidence="6" key="1">
    <citation type="submission" date="2022-05" db="EMBL/GenBank/DDBJ databases">
        <title>The Musa troglodytarum L. genome provides insights into the mechanism of non-climacteric behaviour and enrichment of carotenoids.</title>
        <authorList>
            <person name="Wang J."/>
        </authorList>
    </citation>
    <scope>NUCLEOTIDE SEQUENCE</scope>
    <source>
        <tissue evidence="6">Leaf</tissue>
    </source>
</reference>
<dbReference type="InterPro" id="IPR011990">
    <property type="entry name" value="TPR-like_helical_dom_sf"/>
</dbReference>
<dbReference type="SUPFAM" id="SSF81383">
    <property type="entry name" value="F-box domain"/>
    <property type="match status" value="1"/>
</dbReference>
<dbReference type="Proteomes" id="UP001055439">
    <property type="component" value="Chromosome 8"/>
</dbReference>
<organism evidence="6 7">
    <name type="scientific">Musa troglodytarum</name>
    <name type="common">fe'i banana</name>
    <dbReference type="NCBI Taxonomy" id="320322"/>
    <lineage>
        <taxon>Eukaryota</taxon>
        <taxon>Viridiplantae</taxon>
        <taxon>Streptophyta</taxon>
        <taxon>Embryophyta</taxon>
        <taxon>Tracheophyta</taxon>
        <taxon>Spermatophyta</taxon>
        <taxon>Magnoliopsida</taxon>
        <taxon>Liliopsida</taxon>
        <taxon>Zingiberales</taxon>
        <taxon>Musaceae</taxon>
        <taxon>Musa</taxon>
    </lineage>
</organism>
<dbReference type="GO" id="GO:0008270">
    <property type="term" value="F:zinc ion binding"/>
    <property type="evidence" value="ECO:0007669"/>
    <property type="project" value="UniProtKB-KW"/>
</dbReference>
<evidence type="ECO:0000313" key="6">
    <source>
        <dbReference type="EMBL" id="URE36543.1"/>
    </source>
</evidence>
<dbReference type="SUPFAM" id="SSF81901">
    <property type="entry name" value="HCP-like"/>
    <property type="match status" value="1"/>
</dbReference>
<dbReference type="Gene3D" id="6.10.140.2220">
    <property type="match status" value="1"/>
</dbReference>
<dbReference type="Gene3D" id="1.25.40.10">
    <property type="entry name" value="Tetratricopeptide repeat domain"/>
    <property type="match status" value="1"/>
</dbReference>
<name>A0A9E7HVY4_9LILI</name>
<protein>
    <submittedName>
        <fullName evidence="6">F-box protein</fullName>
    </submittedName>
</protein>
<keyword evidence="2 4" id="KW-0863">Zinc-finger</keyword>
<evidence type="ECO:0000256" key="2">
    <source>
        <dbReference type="ARBA" id="ARBA00022771"/>
    </source>
</evidence>
<dbReference type="InterPro" id="IPR057136">
    <property type="entry name" value="At2g35280_TPR_dom"/>
</dbReference>
<dbReference type="PROSITE" id="PS50865">
    <property type="entry name" value="ZF_MYND_2"/>
    <property type="match status" value="1"/>
</dbReference>
<dbReference type="PANTHER" id="PTHR46758:SF2">
    <property type="entry name" value="OJ1485_B09.11 PROTEIN"/>
    <property type="match status" value="1"/>
</dbReference>
<keyword evidence="3" id="KW-0862">Zinc</keyword>
<dbReference type="OrthoDB" id="265717at2759"/>
<dbReference type="FunFam" id="6.10.140.2220:FF:000033">
    <property type="entry name" value="Predicted protein"/>
    <property type="match status" value="1"/>
</dbReference>
<dbReference type="InterPro" id="IPR002893">
    <property type="entry name" value="Znf_MYND"/>
</dbReference>
<dbReference type="AlphaFoldDB" id="A0A9E7HVY4"/>
<dbReference type="Pfam" id="PF23310">
    <property type="entry name" value="TPR_27"/>
    <property type="match status" value="1"/>
</dbReference>
<evidence type="ECO:0000256" key="3">
    <source>
        <dbReference type="ARBA" id="ARBA00022833"/>
    </source>
</evidence>
<dbReference type="InterPro" id="IPR044508">
    <property type="entry name" value="At5g50450/At1g67340-like"/>
</dbReference>
<accession>A0A9E7HVY4</accession>
<dbReference type="EMBL" id="CP097510">
    <property type="protein sequence ID" value="URE36543.1"/>
    <property type="molecule type" value="Genomic_DNA"/>
</dbReference>
<keyword evidence="1" id="KW-0479">Metal-binding</keyword>
<gene>
    <name evidence="6" type="ORF">MUK42_06869</name>
</gene>
<dbReference type="InterPro" id="IPR036047">
    <property type="entry name" value="F-box-like_dom_sf"/>
</dbReference>
<evidence type="ECO:0000256" key="4">
    <source>
        <dbReference type="PROSITE-ProRule" id="PRU00134"/>
    </source>
</evidence>
<proteinExistence type="predicted"/>
<dbReference type="Pfam" id="PF01753">
    <property type="entry name" value="zf-MYND"/>
    <property type="match status" value="1"/>
</dbReference>